<gene>
    <name evidence="1" type="ORF">RYX45_05000</name>
</gene>
<dbReference type="Gene3D" id="3.30.460.10">
    <property type="entry name" value="Beta Polymerase, domain 2"/>
    <property type="match status" value="1"/>
</dbReference>
<dbReference type="AlphaFoldDB" id="A0AAJ2NKP8"/>
<proteinExistence type="predicted"/>
<dbReference type="InterPro" id="IPR043519">
    <property type="entry name" value="NT_sf"/>
</dbReference>
<dbReference type="PANTHER" id="PTHR34822:SF1">
    <property type="entry name" value="GRPB FAMILY PROTEIN"/>
    <property type="match status" value="1"/>
</dbReference>
<name>A0AAJ2NKP8_ALKPS</name>
<sequence>MRKVEVVPYQKEWPDAFYRERENIQQILGEQCIRVSHIGSTAIPEMAAKPVIDILVEVVDIQKVDHFNHLFSKLGYKACGENGILGRRFFMKGGNHRTHHIHTFQTGDPHILRHLAFRDYLRHHTEDASRYMKKKQELAQLYPFDMDQYIKGKDGLIKELEKKAIEWYKIRTL</sequence>
<protein>
    <submittedName>
        <fullName evidence="1">GrpB family protein</fullName>
    </submittedName>
</protein>
<dbReference type="InterPro" id="IPR007344">
    <property type="entry name" value="GrpB/CoaE"/>
</dbReference>
<dbReference type="Pfam" id="PF04229">
    <property type="entry name" value="GrpB"/>
    <property type="match status" value="1"/>
</dbReference>
<dbReference type="EMBL" id="JAWJAY010000001">
    <property type="protein sequence ID" value="MDV2884526.1"/>
    <property type="molecule type" value="Genomic_DNA"/>
</dbReference>
<evidence type="ECO:0000313" key="2">
    <source>
        <dbReference type="Proteomes" id="UP001285636"/>
    </source>
</evidence>
<evidence type="ECO:0000313" key="1">
    <source>
        <dbReference type="EMBL" id="MDV2884526.1"/>
    </source>
</evidence>
<organism evidence="1 2">
    <name type="scientific">Alkalihalophilus pseudofirmus</name>
    <name type="common">Bacillus pseudofirmus</name>
    <dbReference type="NCBI Taxonomy" id="79885"/>
    <lineage>
        <taxon>Bacteria</taxon>
        <taxon>Bacillati</taxon>
        <taxon>Bacillota</taxon>
        <taxon>Bacilli</taxon>
        <taxon>Bacillales</taxon>
        <taxon>Bacillaceae</taxon>
        <taxon>Alkalihalophilus</taxon>
    </lineage>
</organism>
<dbReference type="RefSeq" id="WP_022627394.1">
    <property type="nucleotide sequence ID" value="NZ_CP144224.1"/>
</dbReference>
<comment type="caution">
    <text evidence="1">The sequence shown here is derived from an EMBL/GenBank/DDBJ whole genome shotgun (WGS) entry which is preliminary data.</text>
</comment>
<dbReference type="Proteomes" id="UP001285636">
    <property type="component" value="Unassembled WGS sequence"/>
</dbReference>
<reference evidence="1" key="1">
    <citation type="submission" date="2023-10" db="EMBL/GenBank/DDBJ databases">
        <title>Screening of Alkalihalophilus pseudofirmusBZ-TG-HK211 and Its Alleviation of Salt Stress on Rapeseed Growth.</title>
        <authorList>
            <person name="Zhao B."/>
            <person name="Guo T."/>
        </authorList>
    </citation>
    <scope>NUCLEOTIDE SEQUENCE</scope>
    <source>
        <strain evidence="1">BZ-TG-HK211</strain>
    </source>
</reference>
<dbReference type="PANTHER" id="PTHR34822">
    <property type="entry name" value="GRPB DOMAIN PROTEIN (AFU_ORTHOLOGUE AFUA_1G01530)"/>
    <property type="match status" value="1"/>
</dbReference>
<accession>A0AAJ2NKP8</accession>
<dbReference type="SUPFAM" id="SSF81301">
    <property type="entry name" value="Nucleotidyltransferase"/>
    <property type="match status" value="1"/>
</dbReference>